<keyword evidence="2" id="KW-1134">Transmembrane beta strand</keyword>
<dbReference type="InterPro" id="IPR000184">
    <property type="entry name" value="Bac_surfAg_D15"/>
</dbReference>
<dbReference type="EMBL" id="MQWD01000001">
    <property type="protein sequence ID" value="PAP77361.1"/>
    <property type="molecule type" value="Genomic_DNA"/>
</dbReference>
<evidence type="ECO:0000256" key="2">
    <source>
        <dbReference type="ARBA" id="ARBA00022452"/>
    </source>
</evidence>
<dbReference type="Proteomes" id="UP000216339">
    <property type="component" value="Unassembled WGS sequence"/>
</dbReference>
<dbReference type="PANTHER" id="PTHR12815:SF18">
    <property type="entry name" value="SORTING AND ASSEMBLY MACHINERY COMPONENT 50 HOMOLOG"/>
    <property type="match status" value="1"/>
</dbReference>
<evidence type="ECO:0000259" key="6">
    <source>
        <dbReference type="Pfam" id="PF07244"/>
    </source>
</evidence>
<comment type="caution">
    <text evidence="7">The sequence shown here is derived from an EMBL/GenBank/DDBJ whole genome shotgun (WGS) entry which is preliminary data.</text>
</comment>
<dbReference type="Pfam" id="PF01103">
    <property type="entry name" value="Omp85"/>
    <property type="match status" value="1"/>
</dbReference>
<evidence type="ECO:0000256" key="3">
    <source>
        <dbReference type="ARBA" id="ARBA00022692"/>
    </source>
</evidence>
<accession>A0A271J1G0</accession>
<protein>
    <recommendedName>
        <fullName evidence="9">Bacterial surface antigen (D15) domain-containing protein</fullName>
    </recommendedName>
</protein>
<proteinExistence type="predicted"/>
<dbReference type="RefSeq" id="WP_179299635.1">
    <property type="nucleotide sequence ID" value="NZ_MQWD01000001.1"/>
</dbReference>
<dbReference type="PANTHER" id="PTHR12815">
    <property type="entry name" value="SORTING AND ASSEMBLY MACHINERY SAMM50 PROTEIN FAMILY MEMBER"/>
    <property type="match status" value="1"/>
</dbReference>
<dbReference type="InterPro" id="IPR039910">
    <property type="entry name" value="D15-like"/>
</dbReference>
<feature type="domain" description="Bacterial surface antigen (D15)" evidence="5">
    <location>
        <begin position="243"/>
        <end position="516"/>
    </location>
</feature>
<name>A0A271J1G0_9BACT</name>
<reference evidence="7 8" key="1">
    <citation type="submission" date="2016-11" db="EMBL/GenBank/DDBJ databases">
        <title>Study of marine rhodopsin-containing bacteria.</title>
        <authorList>
            <person name="Yoshizawa S."/>
            <person name="Kumagai Y."/>
            <person name="Kogure K."/>
        </authorList>
    </citation>
    <scope>NUCLEOTIDE SEQUENCE [LARGE SCALE GENOMIC DNA]</scope>
    <source>
        <strain evidence="7 8">SAORIC-28</strain>
    </source>
</reference>
<keyword evidence="4" id="KW-0472">Membrane</keyword>
<dbReference type="Gene3D" id="2.40.160.50">
    <property type="entry name" value="membrane protein fhac: a member of the omp85/tpsb transporter family"/>
    <property type="match status" value="1"/>
</dbReference>
<evidence type="ECO:0000259" key="5">
    <source>
        <dbReference type="Pfam" id="PF01103"/>
    </source>
</evidence>
<dbReference type="Gene3D" id="3.10.20.310">
    <property type="entry name" value="membrane protein fhac"/>
    <property type="match status" value="1"/>
</dbReference>
<evidence type="ECO:0000256" key="1">
    <source>
        <dbReference type="ARBA" id="ARBA00004370"/>
    </source>
</evidence>
<keyword evidence="8" id="KW-1185">Reference proteome</keyword>
<evidence type="ECO:0008006" key="9">
    <source>
        <dbReference type="Google" id="ProtNLM"/>
    </source>
</evidence>
<sequence length="535" mass="55567">MAASASAQSWTVSFPDSTVSRAAPTADALVDSLAADGYLLARLDSARSDTAFVTPGLPAIVRSLEVVGGAGVDEPARGWRTREGNRFRARDLESDLAKTADRFARLGYADARLVPEVAVADAGRSVDVTIRIDAGPEAPVVGVELAGAASPARAFASRQAGVTEPTPPSRLRPADVRARLEASGLYTEVGDPVLARDASGDLVLQVPVVEAPPGAFDVVLGYLPPNGGAPGGLVGSGRVDLRNLFGGGRAASVSLERTPGLASAFAAAVSDPFVLGSPLGAGLSFEGTSRDSTLSRQRLAVDLQYALDPSLALVATVAGESVRPGVFGAQLVEGRPRVRRTDDVLVGVGIVYARLDRPRNPRRGLALDVLAEQGRRGGEIVESAPGSRRRLTVRSRWFAPTFARQALVLGADATVTQQQPGLDGLVDEGDLVRLGGAASFRGYDEDAFLARSYVRGLAEYRLLLDDVSFAFAFVDAGGFDRPAVPGFAAERRGLVGYGAGLRLATGLGVATVSYALNPDLGPSRGKVHVGLQVGL</sequence>
<comment type="subcellular location">
    <subcellularLocation>
        <location evidence="1">Membrane</location>
    </subcellularLocation>
</comment>
<dbReference type="AlphaFoldDB" id="A0A271J1G0"/>
<evidence type="ECO:0000313" key="8">
    <source>
        <dbReference type="Proteomes" id="UP000216339"/>
    </source>
</evidence>
<feature type="domain" description="POTRA" evidence="6">
    <location>
        <begin position="79"/>
        <end position="135"/>
    </location>
</feature>
<dbReference type="Pfam" id="PF07244">
    <property type="entry name" value="POTRA"/>
    <property type="match status" value="1"/>
</dbReference>
<keyword evidence="3" id="KW-0812">Transmembrane</keyword>
<organism evidence="7 8">
    <name type="scientific">Rubrivirga marina</name>
    <dbReference type="NCBI Taxonomy" id="1196024"/>
    <lineage>
        <taxon>Bacteria</taxon>
        <taxon>Pseudomonadati</taxon>
        <taxon>Rhodothermota</taxon>
        <taxon>Rhodothermia</taxon>
        <taxon>Rhodothermales</taxon>
        <taxon>Rubricoccaceae</taxon>
        <taxon>Rubrivirga</taxon>
    </lineage>
</organism>
<gene>
    <name evidence="7" type="ORF">BSZ37_13415</name>
</gene>
<dbReference type="GO" id="GO:0019867">
    <property type="term" value="C:outer membrane"/>
    <property type="evidence" value="ECO:0007669"/>
    <property type="project" value="InterPro"/>
</dbReference>
<dbReference type="InterPro" id="IPR010827">
    <property type="entry name" value="BamA/TamA_POTRA"/>
</dbReference>
<evidence type="ECO:0000256" key="4">
    <source>
        <dbReference type="ARBA" id="ARBA00023136"/>
    </source>
</evidence>
<evidence type="ECO:0000313" key="7">
    <source>
        <dbReference type="EMBL" id="PAP77361.1"/>
    </source>
</evidence>